<dbReference type="EMBL" id="JACHXZ010000002">
    <property type="protein sequence ID" value="MBB3168607.1"/>
    <property type="molecule type" value="Genomic_DNA"/>
</dbReference>
<gene>
    <name evidence="2" type="ORF">FHS30_001791</name>
</gene>
<reference evidence="2 3" key="1">
    <citation type="submission" date="2020-08" db="EMBL/GenBank/DDBJ databases">
        <title>Genomic Encyclopedia of Type Strains, Phase III (KMG-III): the genomes of soil and plant-associated and newly described type strains.</title>
        <authorList>
            <person name="Whitman W."/>
        </authorList>
    </citation>
    <scope>NUCLEOTIDE SEQUENCE [LARGE SCALE GENOMIC DNA]</scope>
    <source>
        <strain evidence="2 3">CECT 8571</strain>
    </source>
</reference>
<keyword evidence="3" id="KW-1185">Reference proteome</keyword>
<organism evidence="2 3">
    <name type="scientific">Simiduia aestuariiviva</name>
    <dbReference type="NCBI Taxonomy" id="1510459"/>
    <lineage>
        <taxon>Bacteria</taxon>
        <taxon>Pseudomonadati</taxon>
        <taxon>Pseudomonadota</taxon>
        <taxon>Gammaproteobacteria</taxon>
        <taxon>Cellvibrionales</taxon>
        <taxon>Cellvibrionaceae</taxon>
        <taxon>Simiduia</taxon>
    </lineage>
</organism>
<dbReference type="Proteomes" id="UP000559987">
    <property type="component" value="Unassembled WGS sequence"/>
</dbReference>
<evidence type="ECO:0000256" key="1">
    <source>
        <dbReference type="SAM" id="MobiDB-lite"/>
    </source>
</evidence>
<evidence type="ECO:0000313" key="3">
    <source>
        <dbReference type="Proteomes" id="UP000559987"/>
    </source>
</evidence>
<dbReference type="RefSeq" id="WP_183910077.1">
    <property type="nucleotide sequence ID" value="NZ_JACHXZ010000002.1"/>
</dbReference>
<comment type="caution">
    <text evidence="2">The sequence shown here is derived from an EMBL/GenBank/DDBJ whole genome shotgun (WGS) entry which is preliminary data.</text>
</comment>
<name>A0A839UTA5_9GAMM</name>
<feature type="region of interest" description="Disordered" evidence="1">
    <location>
        <begin position="125"/>
        <end position="241"/>
    </location>
</feature>
<accession>A0A839UTA5</accession>
<sequence>MKLIVAIRAKNTQAARQLLAECPCAILKSRLESQDPALRNLVEGCYARGLLCEREGLGVHWLLVESELAVSSWRERAGVEVCFTEPWLRQQALAIRYLKGVAYCDAAAAWAEFLPWSGREPTAIQQGDGVDWAGLPLTPLPAPSPQPVAITPDQQDAAPATPKQRGWRKRKPSDRAAMNQQPRARRSNRSNTRAQGSVVEASGELPFGSETPAPAARKAAVKSGAKKRRKPVDEEQLDLFV</sequence>
<proteinExistence type="predicted"/>
<protein>
    <submittedName>
        <fullName evidence="2">Uncharacterized protein</fullName>
    </submittedName>
</protein>
<dbReference type="AlphaFoldDB" id="A0A839UTA5"/>
<evidence type="ECO:0000313" key="2">
    <source>
        <dbReference type="EMBL" id="MBB3168607.1"/>
    </source>
</evidence>